<reference evidence="1" key="1">
    <citation type="submission" date="2021-06" db="EMBL/GenBank/DDBJ databases">
        <authorList>
            <person name="Kallberg Y."/>
            <person name="Tangrot J."/>
            <person name="Rosling A."/>
        </authorList>
    </citation>
    <scope>NUCLEOTIDE SEQUENCE</scope>
    <source>
        <strain evidence="1">IL203A</strain>
    </source>
</reference>
<sequence length="190" mass="22517">MSDDDNDAVNKKKQTETFIRRIKGELPLVLPSNIPITPTNTNEEATTDEILNIWSNQLCNFFTKKKQHLVDLDSEEFLIRFDYSIIIYNKLKNEEYLSSEKQIISEMIKPTIPNFSNNEFTRKKKFHKNMFNLFDLLEKKKIPLEFCRNQLIGLGCTVNYFCESKDKEVEAVFKAFVEKCEKCYFKKQRD</sequence>
<protein>
    <submittedName>
        <fullName evidence="1">6734_t:CDS:1</fullName>
    </submittedName>
</protein>
<accession>A0ACA9PDV1</accession>
<keyword evidence="2" id="KW-1185">Reference proteome</keyword>
<proteinExistence type="predicted"/>
<dbReference type="Proteomes" id="UP000789702">
    <property type="component" value="Unassembled WGS sequence"/>
</dbReference>
<evidence type="ECO:0000313" key="2">
    <source>
        <dbReference type="Proteomes" id="UP000789702"/>
    </source>
</evidence>
<dbReference type="EMBL" id="CAJVPU010025094">
    <property type="protein sequence ID" value="CAG8694945.1"/>
    <property type="molecule type" value="Genomic_DNA"/>
</dbReference>
<evidence type="ECO:0000313" key="1">
    <source>
        <dbReference type="EMBL" id="CAG8694945.1"/>
    </source>
</evidence>
<gene>
    <name evidence="1" type="ORF">DHETER_LOCUS11450</name>
</gene>
<comment type="caution">
    <text evidence="1">The sequence shown here is derived from an EMBL/GenBank/DDBJ whole genome shotgun (WGS) entry which is preliminary data.</text>
</comment>
<organism evidence="1 2">
    <name type="scientific">Dentiscutata heterogama</name>
    <dbReference type="NCBI Taxonomy" id="1316150"/>
    <lineage>
        <taxon>Eukaryota</taxon>
        <taxon>Fungi</taxon>
        <taxon>Fungi incertae sedis</taxon>
        <taxon>Mucoromycota</taxon>
        <taxon>Glomeromycotina</taxon>
        <taxon>Glomeromycetes</taxon>
        <taxon>Diversisporales</taxon>
        <taxon>Gigasporaceae</taxon>
        <taxon>Dentiscutata</taxon>
    </lineage>
</organism>
<name>A0ACA9PDV1_9GLOM</name>